<proteinExistence type="predicted"/>
<organism evidence="3 4">
    <name type="scientific">Steinernema carpocapsae</name>
    <name type="common">Entomopathogenic nematode</name>
    <dbReference type="NCBI Taxonomy" id="34508"/>
    <lineage>
        <taxon>Eukaryota</taxon>
        <taxon>Metazoa</taxon>
        <taxon>Ecdysozoa</taxon>
        <taxon>Nematoda</taxon>
        <taxon>Chromadorea</taxon>
        <taxon>Rhabditida</taxon>
        <taxon>Tylenchina</taxon>
        <taxon>Panagrolaimomorpha</taxon>
        <taxon>Strongyloidoidea</taxon>
        <taxon>Steinernematidae</taxon>
        <taxon>Steinernema</taxon>
    </lineage>
</organism>
<dbReference type="AlphaFoldDB" id="A0A4U5M4P6"/>
<feature type="compositionally biased region" description="Polar residues" evidence="1">
    <location>
        <begin position="51"/>
        <end position="66"/>
    </location>
</feature>
<evidence type="ECO:0000313" key="4">
    <source>
        <dbReference type="Proteomes" id="UP000298663"/>
    </source>
</evidence>
<dbReference type="Proteomes" id="UP000298663">
    <property type="component" value="Unassembled WGS sequence"/>
</dbReference>
<accession>A0A4U5M4P6</accession>
<keyword evidence="4" id="KW-1185">Reference proteome</keyword>
<gene>
    <name evidence="3" type="ORF">L596_027193</name>
</gene>
<reference evidence="3 4" key="2">
    <citation type="journal article" date="2019" name="G3 (Bethesda)">
        <title>Hybrid Assembly of the Genome of the Entomopathogenic Nematode Steinernema carpocapsae Identifies the X-Chromosome.</title>
        <authorList>
            <person name="Serra L."/>
            <person name="Macchietto M."/>
            <person name="Macias-Munoz A."/>
            <person name="McGill C.J."/>
            <person name="Rodriguez I.M."/>
            <person name="Rodriguez B."/>
            <person name="Murad R."/>
            <person name="Mortazavi A."/>
        </authorList>
    </citation>
    <scope>NUCLEOTIDE SEQUENCE [LARGE SCALE GENOMIC DNA]</scope>
    <source>
        <strain evidence="3 4">ALL</strain>
    </source>
</reference>
<evidence type="ECO:0000256" key="2">
    <source>
        <dbReference type="SAM" id="SignalP"/>
    </source>
</evidence>
<evidence type="ECO:0000256" key="1">
    <source>
        <dbReference type="SAM" id="MobiDB-lite"/>
    </source>
</evidence>
<evidence type="ECO:0000313" key="3">
    <source>
        <dbReference type="EMBL" id="TKR63353.1"/>
    </source>
</evidence>
<comment type="caution">
    <text evidence="3">The sequence shown here is derived from an EMBL/GenBank/DDBJ whole genome shotgun (WGS) entry which is preliminary data.</text>
</comment>
<feature type="region of interest" description="Disordered" evidence="1">
    <location>
        <begin position="43"/>
        <end position="66"/>
    </location>
</feature>
<dbReference type="EMBL" id="AZBU02000010">
    <property type="protein sequence ID" value="TKR63353.1"/>
    <property type="molecule type" value="Genomic_DNA"/>
</dbReference>
<feature type="chain" id="PRO_5020539256" evidence="2">
    <location>
        <begin position="20"/>
        <end position="66"/>
    </location>
</feature>
<reference evidence="3 4" key="1">
    <citation type="journal article" date="2015" name="Genome Biol.">
        <title>Comparative genomics of Steinernema reveals deeply conserved gene regulatory networks.</title>
        <authorList>
            <person name="Dillman A.R."/>
            <person name="Macchietto M."/>
            <person name="Porter C.F."/>
            <person name="Rogers A."/>
            <person name="Williams B."/>
            <person name="Antoshechkin I."/>
            <person name="Lee M.M."/>
            <person name="Goodwin Z."/>
            <person name="Lu X."/>
            <person name="Lewis E.E."/>
            <person name="Goodrich-Blair H."/>
            <person name="Stock S.P."/>
            <person name="Adams B.J."/>
            <person name="Sternberg P.W."/>
            <person name="Mortazavi A."/>
        </authorList>
    </citation>
    <scope>NUCLEOTIDE SEQUENCE [LARGE SCALE GENOMIC DNA]</scope>
    <source>
        <strain evidence="3 4">ALL</strain>
    </source>
</reference>
<keyword evidence="2" id="KW-0732">Signal</keyword>
<protein>
    <submittedName>
        <fullName evidence="3">Uncharacterized protein</fullName>
    </submittedName>
</protein>
<sequence>MRGLLILFCLFFICGAVISLPVAVKEDTNKGAVKVVNGKTRADRNDWSDPAAQQSGWSFGTGNFWG</sequence>
<feature type="signal peptide" evidence="2">
    <location>
        <begin position="1"/>
        <end position="19"/>
    </location>
</feature>
<name>A0A4U5M4P6_STECR</name>